<evidence type="ECO:0000313" key="2">
    <source>
        <dbReference type="EMBL" id="MEQ3539674.1"/>
    </source>
</evidence>
<comment type="caution">
    <text evidence="2">The sequence shown here is derived from an EMBL/GenBank/DDBJ whole genome shotgun (WGS) entry which is preliminary data.</text>
</comment>
<dbReference type="Gene3D" id="1.10.1200.10">
    <property type="entry name" value="ACP-like"/>
    <property type="match status" value="1"/>
</dbReference>
<evidence type="ECO:0000313" key="3">
    <source>
        <dbReference type="Proteomes" id="UP001464923"/>
    </source>
</evidence>
<dbReference type="Pfam" id="PF00550">
    <property type="entry name" value="PP-binding"/>
    <property type="match status" value="1"/>
</dbReference>
<sequence>MSALDTDRFVSLLRDELGLDLSAADLDTPFDALAGWDSVLLLRLLGVAEPLTGTRAPMIDVLEAGDLRGVHAALSR</sequence>
<dbReference type="Proteomes" id="UP001464923">
    <property type="component" value="Unassembled WGS sequence"/>
</dbReference>
<dbReference type="SUPFAM" id="SSF47336">
    <property type="entry name" value="ACP-like"/>
    <property type="match status" value="1"/>
</dbReference>
<proteinExistence type="predicted"/>
<dbReference type="InterPro" id="IPR009081">
    <property type="entry name" value="PP-bd_ACP"/>
</dbReference>
<dbReference type="InterPro" id="IPR036736">
    <property type="entry name" value="ACP-like_sf"/>
</dbReference>
<name>A0ABV1JUP8_9PSEU</name>
<reference evidence="2 3" key="1">
    <citation type="submission" date="2024-03" db="EMBL/GenBank/DDBJ databases">
        <title>Draft genome sequence of Pseudonocardia tropica JCM 19149.</title>
        <authorList>
            <person name="Butdee W."/>
            <person name="Duangmal K."/>
        </authorList>
    </citation>
    <scope>NUCLEOTIDE SEQUENCE [LARGE SCALE GENOMIC DNA]</scope>
    <source>
        <strain evidence="2 3">JCM 19149</strain>
    </source>
</reference>
<keyword evidence="3" id="KW-1185">Reference proteome</keyword>
<protein>
    <submittedName>
        <fullName evidence="2">Acyl carrier protein</fullName>
    </submittedName>
</protein>
<organism evidence="2 3">
    <name type="scientific">Pseudonocardia tropica</name>
    <dbReference type="NCBI Taxonomy" id="681289"/>
    <lineage>
        <taxon>Bacteria</taxon>
        <taxon>Bacillati</taxon>
        <taxon>Actinomycetota</taxon>
        <taxon>Actinomycetes</taxon>
        <taxon>Pseudonocardiales</taxon>
        <taxon>Pseudonocardiaceae</taxon>
        <taxon>Pseudonocardia</taxon>
    </lineage>
</organism>
<feature type="domain" description="Carrier" evidence="1">
    <location>
        <begin position="8"/>
        <end position="70"/>
    </location>
</feature>
<evidence type="ECO:0000259" key="1">
    <source>
        <dbReference type="Pfam" id="PF00550"/>
    </source>
</evidence>
<dbReference type="EMBL" id="JBEDNP010000006">
    <property type="protein sequence ID" value="MEQ3539674.1"/>
    <property type="molecule type" value="Genomic_DNA"/>
</dbReference>
<dbReference type="RefSeq" id="WP_345648879.1">
    <property type="nucleotide sequence ID" value="NZ_BAABLY010000059.1"/>
</dbReference>
<gene>
    <name evidence="2" type="ORF">WHI96_12630</name>
</gene>
<accession>A0ABV1JUP8</accession>